<dbReference type="InterPro" id="IPR036412">
    <property type="entry name" value="HAD-like_sf"/>
</dbReference>
<dbReference type="InterPro" id="IPR005519">
    <property type="entry name" value="Acid_phosphat_B-like"/>
</dbReference>
<dbReference type="PROSITE" id="PS51257">
    <property type="entry name" value="PROKAR_LIPOPROTEIN"/>
    <property type="match status" value="1"/>
</dbReference>
<dbReference type="SFLD" id="SFLDS00003">
    <property type="entry name" value="Haloacid_Dehalogenase"/>
    <property type="match status" value="1"/>
</dbReference>
<dbReference type="Pfam" id="PF03767">
    <property type="entry name" value="Acid_phosphat_B"/>
    <property type="match status" value="1"/>
</dbReference>
<reference evidence="3" key="1">
    <citation type="submission" date="2016-10" db="EMBL/GenBank/DDBJ databases">
        <authorList>
            <person name="Varghese N."/>
            <person name="Submissions S."/>
        </authorList>
    </citation>
    <scope>NUCLEOTIDE SEQUENCE [LARGE SCALE GENOMIC DNA]</scope>
    <source>
        <strain evidence="3">DSM 23920</strain>
    </source>
</reference>
<dbReference type="AlphaFoldDB" id="A0A1H4EGM1"/>
<sequence>MRMYKLFAWAVPALLLGACRPSSGGKDLALLPGGPAWGALFQQRAAEYRALCYQAYNLATLRLDALAQLPSALPKAIITDIDETVLDNSPYFVAQARAGKTYDDSSWIRWTAKKQCDTVPGAVQFLRHAKELGVTVFYVTNRFQPETAATLANLRKFNLPDVDSAHLFLSDGNSSKDSRRAFIANNYEVVLWIGDNLGDFSGIFAAADRGQQVDSNKTRFGDRFIVLPNAMYGAWEDVLYKDRKEDRNVILNGELKM</sequence>
<gene>
    <name evidence="2" type="ORF">SAMN05660909_03683</name>
</gene>
<dbReference type="SFLD" id="SFLDG01125">
    <property type="entry name" value="C1.1:_Acid_Phosphatase_Like"/>
    <property type="match status" value="1"/>
</dbReference>
<dbReference type="GO" id="GO:0009279">
    <property type="term" value="C:cell outer membrane"/>
    <property type="evidence" value="ECO:0007669"/>
    <property type="project" value="InterPro"/>
</dbReference>
<dbReference type="PIRSF" id="PIRSF019271">
    <property type="entry name" value="Acid_Ptase_C"/>
    <property type="match status" value="1"/>
</dbReference>
<dbReference type="SUPFAM" id="SSF56784">
    <property type="entry name" value="HAD-like"/>
    <property type="match status" value="1"/>
</dbReference>
<dbReference type="CDD" id="cd07534">
    <property type="entry name" value="HAD_CAP"/>
    <property type="match status" value="1"/>
</dbReference>
<keyword evidence="1" id="KW-0732">Signal</keyword>
<evidence type="ECO:0000313" key="2">
    <source>
        <dbReference type="EMBL" id="SEA83730.1"/>
    </source>
</evidence>
<dbReference type="PANTHER" id="PTHR31284">
    <property type="entry name" value="ACID PHOSPHATASE-LIKE PROTEIN"/>
    <property type="match status" value="1"/>
</dbReference>
<dbReference type="InterPro" id="IPR006423">
    <property type="entry name" value="Lipo_e_P4"/>
</dbReference>
<dbReference type="InterPro" id="IPR023214">
    <property type="entry name" value="HAD_sf"/>
</dbReference>
<dbReference type="PANTHER" id="PTHR31284:SF10">
    <property type="entry name" value="ACID PHOSPHATASE-LIKE PROTEIN"/>
    <property type="match status" value="1"/>
</dbReference>
<organism evidence="2 3">
    <name type="scientific">Chitinophaga terrae</name>
    <name type="common">ex Kim and Jung 2007</name>
    <dbReference type="NCBI Taxonomy" id="408074"/>
    <lineage>
        <taxon>Bacteria</taxon>
        <taxon>Pseudomonadati</taxon>
        <taxon>Bacteroidota</taxon>
        <taxon>Chitinophagia</taxon>
        <taxon>Chitinophagales</taxon>
        <taxon>Chitinophagaceae</taxon>
        <taxon>Chitinophaga</taxon>
    </lineage>
</organism>
<keyword evidence="3" id="KW-1185">Reference proteome</keyword>
<dbReference type="Gene3D" id="3.40.50.1000">
    <property type="entry name" value="HAD superfamily/HAD-like"/>
    <property type="match status" value="1"/>
</dbReference>
<evidence type="ECO:0000313" key="3">
    <source>
        <dbReference type="Proteomes" id="UP000199656"/>
    </source>
</evidence>
<evidence type="ECO:0000256" key="1">
    <source>
        <dbReference type="ARBA" id="ARBA00022729"/>
    </source>
</evidence>
<proteinExistence type="predicted"/>
<dbReference type="STRING" id="408074.SAMN05660909_03683"/>
<accession>A0A1H4EGM1</accession>
<name>A0A1H4EGM1_9BACT</name>
<dbReference type="Proteomes" id="UP000199656">
    <property type="component" value="Unassembled WGS sequence"/>
</dbReference>
<dbReference type="EMBL" id="FNRL01000018">
    <property type="protein sequence ID" value="SEA83730.1"/>
    <property type="molecule type" value="Genomic_DNA"/>
</dbReference>
<dbReference type="NCBIfam" id="TIGR01533">
    <property type="entry name" value="lipo_e_P4"/>
    <property type="match status" value="1"/>
</dbReference>
<keyword evidence="2" id="KW-0449">Lipoprotein</keyword>
<protein>
    <submittedName>
        <fullName evidence="2">5'-nucleotidase, lipoprotein e(P4) family</fullName>
    </submittedName>
</protein>